<keyword evidence="2" id="KW-1185">Reference proteome</keyword>
<evidence type="ECO:0000313" key="2">
    <source>
        <dbReference type="Proteomes" id="UP001602245"/>
    </source>
</evidence>
<comment type="caution">
    <text evidence="1">The sequence shown here is derived from an EMBL/GenBank/DDBJ whole genome shotgun (WGS) entry which is preliminary data.</text>
</comment>
<gene>
    <name evidence="1" type="ORF">ACFY35_20810</name>
</gene>
<proteinExistence type="predicted"/>
<reference evidence="1 2" key="1">
    <citation type="submission" date="2024-10" db="EMBL/GenBank/DDBJ databases">
        <title>The Natural Products Discovery Center: Release of the First 8490 Sequenced Strains for Exploring Actinobacteria Biosynthetic Diversity.</title>
        <authorList>
            <person name="Kalkreuter E."/>
            <person name="Kautsar S.A."/>
            <person name="Yang D."/>
            <person name="Bader C.D."/>
            <person name="Teijaro C.N."/>
            <person name="Fluegel L."/>
            <person name="Davis C.M."/>
            <person name="Simpson J.R."/>
            <person name="Lauterbach L."/>
            <person name="Steele A.D."/>
            <person name="Gui C."/>
            <person name="Meng S."/>
            <person name="Li G."/>
            <person name="Viehrig K."/>
            <person name="Ye F."/>
            <person name="Su P."/>
            <person name="Kiefer A.F."/>
            <person name="Nichols A."/>
            <person name="Cepeda A.J."/>
            <person name="Yan W."/>
            <person name="Fan B."/>
            <person name="Jiang Y."/>
            <person name="Adhikari A."/>
            <person name="Zheng C.-J."/>
            <person name="Schuster L."/>
            <person name="Cowan T.M."/>
            <person name="Smanski M.J."/>
            <person name="Chevrette M.G."/>
            <person name="De Carvalho L.P.S."/>
            <person name="Shen B."/>
        </authorList>
    </citation>
    <scope>NUCLEOTIDE SEQUENCE [LARGE SCALE GENOMIC DNA]</scope>
    <source>
        <strain evidence="1 2">NPDC000087</strain>
    </source>
</reference>
<evidence type="ECO:0000313" key="1">
    <source>
        <dbReference type="EMBL" id="MFF5291890.1"/>
    </source>
</evidence>
<dbReference type="Proteomes" id="UP001602245">
    <property type="component" value="Unassembled WGS sequence"/>
</dbReference>
<accession>A0ABW6WF08</accession>
<sequence length="130" mass="15792">MRWHTRWARLRRRYLSNDPRPPLVKYLPPDWMTYLLWYSRHANTWVLESRDADRLLIIDANTKLGPRELYAAQTWACTRWATIFDDPCYTWLPITVTSRHGWTPMHNPNWRTNPFYHDLHPPRAIDDCCI</sequence>
<organism evidence="1 2">
    <name type="scientific">Paractinoplanes globisporus</name>
    <dbReference type="NCBI Taxonomy" id="113565"/>
    <lineage>
        <taxon>Bacteria</taxon>
        <taxon>Bacillati</taxon>
        <taxon>Actinomycetota</taxon>
        <taxon>Actinomycetes</taxon>
        <taxon>Micromonosporales</taxon>
        <taxon>Micromonosporaceae</taxon>
        <taxon>Paractinoplanes</taxon>
    </lineage>
</organism>
<dbReference type="RefSeq" id="WP_020511753.1">
    <property type="nucleotide sequence ID" value="NZ_JBIAZU010000003.1"/>
</dbReference>
<dbReference type="EMBL" id="JBIAZU010000003">
    <property type="protein sequence ID" value="MFF5291890.1"/>
    <property type="molecule type" value="Genomic_DNA"/>
</dbReference>
<protein>
    <submittedName>
        <fullName evidence="1">Uncharacterized protein</fullName>
    </submittedName>
</protein>
<name>A0ABW6WF08_9ACTN</name>